<organism evidence="1 2">
    <name type="scientific">Paraglaciecola psychrophila 170</name>
    <dbReference type="NCBI Taxonomy" id="1129794"/>
    <lineage>
        <taxon>Bacteria</taxon>
        <taxon>Pseudomonadati</taxon>
        <taxon>Pseudomonadota</taxon>
        <taxon>Gammaproteobacteria</taxon>
        <taxon>Alteromonadales</taxon>
        <taxon>Alteromonadaceae</taxon>
        <taxon>Paraglaciecola</taxon>
    </lineage>
</organism>
<dbReference type="AlphaFoldDB" id="K7AJ31"/>
<dbReference type="Pfam" id="PF07308">
    <property type="entry name" value="DUF1456"/>
    <property type="match status" value="2"/>
</dbReference>
<dbReference type="STRING" id="1129794.C427_1729"/>
<sequence length="163" mass="18921">MINNDVMRRVRYIFDFNDAKMVEIFAQADYPATVAQLHTWLRKDDDPAFIELTDLQFSLFLNGLINMNRGKREGVEAPVERKLTNNIIFMKLKIALNMQAEAVLEAMDLSGFKISKHELSAFFRKPENRQYRACNDQIMRNFLKGLQIKVRGEGDSEDEDKAV</sequence>
<dbReference type="RefSeq" id="WP_007643772.1">
    <property type="nucleotide sequence ID" value="NC_020514.1"/>
</dbReference>
<dbReference type="PATRIC" id="fig|1129794.4.peg.1714"/>
<evidence type="ECO:0008006" key="3">
    <source>
        <dbReference type="Google" id="ProtNLM"/>
    </source>
</evidence>
<dbReference type="eggNOG" id="COG4807">
    <property type="taxonomic scope" value="Bacteria"/>
</dbReference>
<name>K7AJ31_9ALTE</name>
<dbReference type="HOGENOM" id="CLU_087517_1_0_6"/>
<dbReference type="InterPro" id="IPR009921">
    <property type="entry name" value="YehS-like"/>
</dbReference>
<gene>
    <name evidence="1" type="ORF">C427_1729</name>
</gene>
<evidence type="ECO:0000313" key="1">
    <source>
        <dbReference type="EMBL" id="AGH43838.1"/>
    </source>
</evidence>
<accession>K7AJ31</accession>
<dbReference type="Proteomes" id="UP000011864">
    <property type="component" value="Chromosome"/>
</dbReference>
<dbReference type="KEGG" id="gps:C427_1729"/>
<reference evidence="1 2" key="1">
    <citation type="journal article" date="2013" name="Genome Announc.">
        <title>Complete Genome Sequence of Glaciecola psychrophila Strain 170T.</title>
        <authorList>
            <person name="Yin J."/>
            <person name="Chen J."/>
            <person name="Liu G."/>
            <person name="Yu Y."/>
            <person name="Song L."/>
            <person name="Wang X."/>
            <person name="Qu X."/>
        </authorList>
    </citation>
    <scope>NUCLEOTIDE SEQUENCE [LARGE SCALE GENOMIC DNA]</scope>
    <source>
        <strain evidence="1 2">170</strain>
    </source>
</reference>
<dbReference type="PANTHER" id="PTHR37805:SF1">
    <property type="entry name" value="CYTOPLASMIC PROTEIN"/>
    <property type="match status" value="1"/>
</dbReference>
<proteinExistence type="predicted"/>
<dbReference type="OrthoDB" id="9788465at2"/>
<protein>
    <recommendedName>
        <fullName evidence="3">DUF1456 domain-containing protein</fullName>
    </recommendedName>
</protein>
<dbReference type="EMBL" id="CP003837">
    <property type="protein sequence ID" value="AGH43838.1"/>
    <property type="molecule type" value="Genomic_DNA"/>
</dbReference>
<keyword evidence="2" id="KW-1185">Reference proteome</keyword>
<evidence type="ECO:0000313" key="2">
    <source>
        <dbReference type="Proteomes" id="UP000011864"/>
    </source>
</evidence>
<dbReference type="PANTHER" id="PTHR37805">
    <property type="entry name" value="CYTOPLASMIC PROTEIN-RELATED"/>
    <property type="match status" value="1"/>
</dbReference>